<organism evidence="1 2">
    <name type="scientific">Parasutterella excrementihominis YIT 11859</name>
    <dbReference type="NCBI Taxonomy" id="762966"/>
    <lineage>
        <taxon>Bacteria</taxon>
        <taxon>Pseudomonadati</taxon>
        <taxon>Pseudomonadota</taxon>
        <taxon>Betaproteobacteria</taxon>
        <taxon>Burkholderiales</taxon>
        <taxon>Sutterellaceae</taxon>
        <taxon>Parasutterella</taxon>
    </lineage>
</organism>
<comment type="caution">
    <text evidence="1">The sequence shown here is derived from an EMBL/GenBank/DDBJ whole genome shotgun (WGS) entry which is preliminary data.</text>
</comment>
<dbReference type="EMBL" id="AFBP01000014">
    <property type="protein sequence ID" value="EGG56760.1"/>
    <property type="molecule type" value="Genomic_DNA"/>
</dbReference>
<gene>
    <name evidence="1" type="ORF">HMPREF9439_00690</name>
</gene>
<accession>F3QIE3</accession>
<reference evidence="1 2" key="1">
    <citation type="submission" date="2011-02" db="EMBL/GenBank/DDBJ databases">
        <authorList>
            <person name="Weinstock G."/>
            <person name="Sodergren E."/>
            <person name="Clifton S."/>
            <person name="Fulton L."/>
            <person name="Fulton B."/>
            <person name="Courtney L."/>
            <person name="Fronick C."/>
            <person name="Harrison M."/>
            <person name="Strong C."/>
            <person name="Farmer C."/>
            <person name="Delahaunty K."/>
            <person name="Markovic C."/>
            <person name="Hall O."/>
            <person name="Minx P."/>
            <person name="Tomlinson C."/>
            <person name="Mitreva M."/>
            <person name="Hou S."/>
            <person name="Chen J."/>
            <person name="Wollam A."/>
            <person name="Pepin K.H."/>
            <person name="Johnson M."/>
            <person name="Bhonagiri V."/>
            <person name="Zhang X."/>
            <person name="Suruliraj S."/>
            <person name="Warren W."/>
            <person name="Chinwalla A."/>
            <person name="Mardis E.R."/>
            <person name="Wilson R.K."/>
        </authorList>
    </citation>
    <scope>NUCLEOTIDE SEQUENCE [LARGE SCALE GENOMIC DNA]</scope>
    <source>
        <strain evidence="1 2">YIT 11859</strain>
    </source>
</reference>
<keyword evidence="2" id="KW-1185">Reference proteome</keyword>
<sequence length="40" mass="4643">MTEAGSARLLFCPYNAKNRENRVFFGIFICKTKKKLIFVS</sequence>
<dbReference type="AlphaFoldDB" id="F3QIE3"/>
<proteinExistence type="predicted"/>
<dbReference type="HOGENOM" id="CLU_3293673_0_0_4"/>
<name>F3QIE3_9BURK</name>
<dbReference type="Proteomes" id="UP000005156">
    <property type="component" value="Unassembled WGS sequence"/>
</dbReference>
<protein>
    <submittedName>
        <fullName evidence="1">Uncharacterized protein</fullName>
    </submittedName>
</protein>
<evidence type="ECO:0000313" key="1">
    <source>
        <dbReference type="EMBL" id="EGG56760.1"/>
    </source>
</evidence>
<evidence type="ECO:0000313" key="2">
    <source>
        <dbReference type="Proteomes" id="UP000005156"/>
    </source>
</evidence>